<dbReference type="PRINTS" id="PR01502">
    <property type="entry name" value="UXTPROTEIN"/>
</dbReference>
<dbReference type="GO" id="GO:0000122">
    <property type="term" value="P:negative regulation of transcription by RNA polymerase II"/>
    <property type="evidence" value="ECO:0007669"/>
    <property type="project" value="InterPro"/>
</dbReference>
<dbReference type="SUPFAM" id="SSF46579">
    <property type="entry name" value="Prefoldin"/>
    <property type="match status" value="1"/>
</dbReference>
<dbReference type="InterPro" id="IPR004127">
    <property type="entry name" value="Prefoldin_subunit_alpha"/>
</dbReference>
<comment type="caution">
    <text evidence="2">The sequence shown here is derived from an EMBL/GenBank/DDBJ whole genome shotgun (WGS) entry which is preliminary data.</text>
</comment>
<protein>
    <recommendedName>
        <fullName evidence="4">Prefoldin subunit alpha</fullName>
    </recommendedName>
</protein>
<organism evidence="2 3">
    <name type="scientific">Blepharisma stoltei</name>
    <dbReference type="NCBI Taxonomy" id="1481888"/>
    <lineage>
        <taxon>Eukaryota</taxon>
        <taxon>Sar</taxon>
        <taxon>Alveolata</taxon>
        <taxon>Ciliophora</taxon>
        <taxon>Postciliodesmatophora</taxon>
        <taxon>Heterotrichea</taxon>
        <taxon>Heterotrichida</taxon>
        <taxon>Blepharismidae</taxon>
        <taxon>Blepharisma</taxon>
    </lineage>
</organism>
<dbReference type="PANTHER" id="PTHR13345">
    <property type="entry name" value="MEDIATOR OF RNA POLYMERASE II TRANSCRIPTION SUBUNIT 10"/>
    <property type="match status" value="1"/>
</dbReference>
<dbReference type="InterPro" id="IPR003994">
    <property type="entry name" value="UXT"/>
</dbReference>
<dbReference type="Pfam" id="PF02996">
    <property type="entry name" value="Prefoldin"/>
    <property type="match status" value="1"/>
</dbReference>
<evidence type="ECO:0008006" key="4">
    <source>
        <dbReference type="Google" id="ProtNLM"/>
    </source>
</evidence>
<evidence type="ECO:0000256" key="1">
    <source>
        <dbReference type="ARBA" id="ARBA00007666"/>
    </source>
</evidence>
<dbReference type="Gene3D" id="1.10.287.370">
    <property type="match status" value="1"/>
</dbReference>
<dbReference type="GO" id="GO:0016592">
    <property type="term" value="C:mediator complex"/>
    <property type="evidence" value="ECO:0007669"/>
    <property type="project" value="TreeGrafter"/>
</dbReference>
<accession>A0AAU9IRE8</accession>
<evidence type="ECO:0000313" key="2">
    <source>
        <dbReference type="EMBL" id="CAG9315702.1"/>
    </source>
</evidence>
<dbReference type="PANTHER" id="PTHR13345:SF9">
    <property type="entry name" value="PROTEIN UXT"/>
    <property type="match status" value="1"/>
</dbReference>
<dbReference type="Proteomes" id="UP001162131">
    <property type="component" value="Unassembled WGS sequence"/>
</dbReference>
<comment type="similarity">
    <text evidence="1">Belongs to the UXT family.</text>
</comment>
<dbReference type="GO" id="GO:0045944">
    <property type="term" value="P:positive regulation of transcription by RNA polymerase II"/>
    <property type="evidence" value="ECO:0007669"/>
    <property type="project" value="TreeGrafter"/>
</dbReference>
<proteinExistence type="inferred from homology"/>
<dbReference type="AlphaFoldDB" id="A0AAU9IRE8"/>
<keyword evidence="3" id="KW-1185">Reference proteome</keyword>
<dbReference type="InterPro" id="IPR009053">
    <property type="entry name" value="Prefoldin"/>
</dbReference>
<gene>
    <name evidence="2" type="ORF">BSTOLATCC_MIC14452</name>
</gene>
<dbReference type="CDD" id="cd23158">
    <property type="entry name" value="Prefoldin_UXT"/>
    <property type="match status" value="1"/>
</dbReference>
<reference evidence="2" key="1">
    <citation type="submission" date="2021-09" db="EMBL/GenBank/DDBJ databases">
        <authorList>
            <consortium name="AG Swart"/>
            <person name="Singh M."/>
            <person name="Singh A."/>
            <person name="Seah K."/>
            <person name="Emmerich C."/>
        </authorList>
    </citation>
    <scope>NUCLEOTIDE SEQUENCE</scope>
    <source>
        <strain evidence="2">ATCC30299</strain>
    </source>
</reference>
<sequence length="147" mass="17214">MDNQQFAKFLEERLYPDLYAAIHQRDQMTEKLIDYNELRFIILHIKEQDLSKITTKINIGCEFYVKAKADIDLISVETGIPGLYIELKPDEALEYIDKREVIIKEKLERYSDAAIQIQQHIDAFSQALRVLGNNNPQEVEIREDLNS</sequence>
<dbReference type="EMBL" id="CAJZBQ010000014">
    <property type="protein sequence ID" value="CAG9315702.1"/>
    <property type="molecule type" value="Genomic_DNA"/>
</dbReference>
<dbReference type="GO" id="GO:0003714">
    <property type="term" value="F:transcription corepressor activity"/>
    <property type="evidence" value="ECO:0007669"/>
    <property type="project" value="InterPro"/>
</dbReference>
<name>A0AAU9IRE8_9CILI</name>
<evidence type="ECO:0000313" key="3">
    <source>
        <dbReference type="Proteomes" id="UP001162131"/>
    </source>
</evidence>